<evidence type="ECO:0000256" key="1">
    <source>
        <dbReference type="SAM" id="MobiDB-lite"/>
    </source>
</evidence>
<gene>
    <name evidence="2" type="ORF">CDL15_Pgr006899</name>
</gene>
<feature type="region of interest" description="Disordered" evidence="1">
    <location>
        <begin position="39"/>
        <end position="62"/>
    </location>
</feature>
<dbReference type="Proteomes" id="UP000197138">
    <property type="component" value="Unassembled WGS sequence"/>
</dbReference>
<accession>A0A218X7T1</accession>
<feature type="compositionally biased region" description="Basic residues" evidence="1">
    <location>
        <begin position="40"/>
        <end position="55"/>
    </location>
</feature>
<dbReference type="AlphaFoldDB" id="A0A218X7T1"/>
<dbReference type="EMBL" id="MTKT01002214">
    <property type="protein sequence ID" value="OWM80868.1"/>
    <property type="molecule type" value="Genomic_DNA"/>
</dbReference>
<proteinExistence type="predicted"/>
<reference evidence="3" key="1">
    <citation type="journal article" date="2017" name="Plant J.">
        <title>The pomegranate (Punica granatum L.) genome and the genomics of punicalagin biosynthesis.</title>
        <authorList>
            <person name="Qin G."/>
            <person name="Xu C."/>
            <person name="Ming R."/>
            <person name="Tang H."/>
            <person name="Guyot R."/>
            <person name="Kramer E.M."/>
            <person name="Hu Y."/>
            <person name="Yi X."/>
            <person name="Qi Y."/>
            <person name="Xu X."/>
            <person name="Gao Z."/>
            <person name="Pan H."/>
            <person name="Jian J."/>
            <person name="Tian Y."/>
            <person name="Yue Z."/>
            <person name="Xu Y."/>
        </authorList>
    </citation>
    <scope>NUCLEOTIDE SEQUENCE [LARGE SCALE GENOMIC DNA]</scope>
    <source>
        <strain evidence="3">cv. Dabenzi</strain>
    </source>
</reference>
<protein>
    <submittedName>
        <fullName evidence="2">Uncharacterized protein</fullName>
    </submittedName>
</protein>
<comment type="caution">
    <text evidence="2">The sequence shown here is derived from an EMBL/GenBank/DDBJ whole genome shotgun (WGS) entry which is preliminary data.</text>
</comment>
<organism evidence="2 3">
    <name type="scientific">Punica granatum</name>
    <name type="common">Pomegranate</name>
    <dbReference type="NCBI Taxonomy" id="22663"/>
    <lineage>
        <taxon>Eukaryota</taxon>
        <taxon>Viridiplantae</taxon>
        <taxon>Streptophyta</taxon>
        <taxon>Embryophyta</taxon>
        <taxon>Tracheophyta</taxon>
        <taxon>Spermatophyta</taxon>
        <taxon>Magnoliopsida</taxon>
        <taxon>eudicotyledons</taxon>
        <taxon>Gunneridae</taxon>
        <taxon>Pentapetalae</taxon>
        <taxon>rosids</taxon>
        <taxon>malvids</taxon>
        <taxon>Myrtales</taxon>
        <taxon>Lythraceae</taxon>
        <taxon>Punica</taxon>
    </lineage>
</organism>
<evidence type="ECO:0000313" key="3">
    <source>
        <dbReference type="Proteomes" id="UP000197138"/>
    </source>
</evidence>
<name>A0A218X7T1_PUNGR</name>
<sequence>MDSADRKDSYPLFSRLIKAYDLRVEYVYYRSRGGGGGRLFMRKHRTSRGTRRRKIERGESGV</sequence>
<evidence type="ECO:0000313" key="2">
    <source>
        <dbReference type="EMBL" id="OWM80868.1"/>
    </source>
</evidence>